<dbReference type="EMBL" id="CP115174">
    <property type="protein sequence ID" value="WBO21314.1"/>
    <property type="molecule type" value="Genomic_DNA"/>
</dbReference>
<evidence type="ECO:0000256" key="2">
    <source>
        <dbReference type="ARBA" id="ARBA00023015"/>
    </source>
</evidence>
<dbReference type="Pfam" id="PF00356">
    <property type="entry name" value="LacI"/>
    <property type="match status" value="1"/>
</dbReference>
<sequence length="331" mass="34780">MIFDGAERPVTSHDVARAAGVSQSAVSRAFTAGASISPVMRDKVRSAAALLGYQPNLLPRMMLHGRSGFIALVVGGAYNPFHAATLEAFSRALQEAGKKILLLQVDDDRALDAVVNDLAGYRVDGVVSALSILGEEAAAAISAHRIPVVLLNSGLSSEWIRVVETDNHGAGRAAARLMARGGGTRFAYVGAPSVASAARKAGFQHELAKIGMAPPLCLEGNLDHDGGYAAARAMLAAPMRPDAIFCVNDLTAIGVADAWRIEGGLDVPRDAQLVGFDNIAASAWPAYRLTTFDQNVDRMAAEAVRLLVSPAPATERSCVGFTLIERHSTAR</sequence>
<dbReference type="PANTHER" id="PTHR30146:SF95">
    <property type="entry name" value="RIBOSE OPERON REPRESSOR"/>
    <property type="match status" value="1"/>
</dbReference>
<dbReference type="Gene3D" id="1.10.260.40">
    <property type="entry name" value="lambda repressor-like DNA-binding domains"/>
    <property type="match status" value="1"/>
</dbReference>
<proteinExistence type="predicted"/>
<dbReference type="InterPro" id="IPR010982">
    <property type="entry name" value="Lambda_DNA-bd_dom_sf"/>
</dbReference>
<dbReference type="Proteomes" id="UP001210865">
    <property type="component" value="Chromosome"/>
</dbReference>
<keyword evidence="3 6" id="KW-0238">DNA-binding</keyword>
<dbReference type="PROSITE" id="PS50932">
    <property type="entry name" value="HTH_LACI_2"/>
    <property type="match status" value="1"/>
</dbReference>
<dbReference type="InterPro" id="IPR046335">
    <property type="entry name" value="LacI/GalR-like_sensor"/>
</dbReference>
<dbReference type="Gene3D" id="3.40.50.2300">
    <property type="match status" value="2"/>
</dbReference>
<evidence type="ECO:0000313" key="6">
    <source>
        <dbReference type="EMBL" id="WBO21314.1"/>
    </source>
</evidence>
<organism evidence="6 7">
    <name type="scientific">Sphingomonas abietis</name>
    <dbReference type="NCBI Taxonomy" id="3012344"/>
    <lineage>
        <taxon>Bacteria</taxon>
        <taxon>Pseudomonadati</taxon>
        <taxon>Pseudomonadota</taxon>
        <taxon>Alphaproteobacteria</taxon>
        <taxon>Sphingomonadales</taxon>
        <taxon>Sphingomonadaceae</taxon>
        <taxon>Sphingomonas</taxon>
    </lineage>
</organism>
<keyword evidence="7" id="KW-1185">Reference proteome</keyword>
<keyword evidence="2" id="KW-0805">Transcription regulation</keyword>
<dbReference type="CDD" id="cd06278">
    <property type="entry name" value="PBP1_LacI-like"/>
    <property type="match status" value="1"/>
</dbReference>
<gene>
    <name evidence="6" type="ORF">PBT88_14110</name>
</gene>
<dbReference type="InterPro" id="IPR000843">
    <property type="entry name" value="HTH_LacI"/>
</dbReference>
<feature type="domain" description="HTH lacI-type" evidence="5">
    <location>
        <begin position="10"/>
        <end position="64"/>
    </location>
</feature>
<keyword evidence="4" id="KW-0804">Transcription</keyword>
<dbReference type="PANTHER" id="PTHR30146">
    <property type="entry name" value="LACI-RELATED TRANSCRIPTIONAL REPRESSOR"/>
    <property type="match status" value="1"/>
</dbReference>
<evidence type="ECO:0000259" key="5">
    <source>
        <dbReference type="PROSITE" id="PS50932"/>
    </source>
</evidence>
<dbReference type="GO" id="GO:0003677">
    <property type="term" value="F:DNA binding"/>
    <property type="evidence" value="ECO:0007669"/>
    <property type="project" value="UniProtKB-KW"/>
</dbReference>
<evidence type="ECO:0000313" key="7">
    <source>
        <dbReference type="Proteomes" id="UP001210865"/>
    </source>
</evidence>
<reference evidence="6 7" key="1">
    <citation type="submission" date="2022-12" db="EMBL/GenBank/DDBJ databases">
        <title>Sphingomonas abieness sp. nov., an endophytic bacterium isolated from Abies koreana.</title>
        <authorList>
            <person name="Jiang L."/>
            <person name="Lee J."/>
        </authorList>
    </citation>
    <scope>NUCLEOTIDE SEQUENCE [LARGE SCALE GENOMIC DNA]</scope>
    <source>
        <strain evidence="7">PAMB 00755</strain>
    </source>
</reference>
<dbReference type="SUPFAM" id="SSF47413">
    <property type="entry name" value="lambda repressor-like DNA-binding domains"/>
    <property type="match status" value="1"/>
</dbReference>
<dbReference type="CDD" id="cd01392">
    <property type="entry name" value="HTH_LacI"/>
    <property type="match status" value="1"/>
</dbReference>
<evidence type="ECO:0000256" key="4">
    <source>
        <dbReference type="ARBA" id="ARBA00023163"/>
    </source>
</evidence>
<dbReference type="InterPro" id="IPR028082">
    <property type="entry name" value="Peripla_BP_I"/>
</dbReference>
<protein>
    <submittedName>
        <fullName evidence="6">LacI family DNA-binding transcriptional regulator</fullName>
    </submittedName>
</protein>
<dbReference type="SUPFAM" id="SSF53822">
    <property type="entry name" value="Periplasmic binding protein-like I"/>
    <property type="match status" value="1"/>
</dbReference>
<evidence type="ECO:0000256" key="1">
    <source>
        <dbReference type="ARBA" id="ARBA00022491"/>
    </source>
</evidence>
<dbReference type="RefSeq" id="WP_270075963.1">
    <property type="nucleotide sequence ID" value="NZ_CP115174.1"/>
</dbReference>
<evidence type="ECO:0000256" key="3">
    <source>
        <dbReference type="ARBA" id="ARBA00023125"/>
    </source>
</evidence>
<dbReference type="Pfam" id="PF13377">
    <property type="entry name" value="Peripla_BP_3"/>
    <property type="match status" value="1"/>
</dbReference>
<name>A0ABY7NN31_9SPHN</name>
<keyword evidence="1" id="KW-0678">Repressor</keyword>
<dbReference type="SMART" id="SM00354">
    <property type="entry name" value="HTH_LACI"/>
    <property type="match status" value="1"/>
</dbReference>
<accession>A0ABY7NN31</accession>